<evidence type="ECO:0000313" key="3">
    <source>
        <dbReference type="Proteomes" id="UP000006038"/>
    </source>
</evidence>
<dbReference type="Proteomes" id="UP000006038">
    <property type="component" value="Chromosome 7"/>
</dbReference>
<evidence type="ECO:0000313" key="2">
    <source>
        <dbReference type="EnsemblPlants" id="OB07G30220.1"/>
    </source>
</evidence>
<keyword evidence="1" id="KW-0472">Membrane</keyword>
<keyword evidence="1" id="KW-1133">Transmembrane helix</keyword>
<evidence type="ECO:0000256" key="1">
    <source>
        <dbReference type="SAM" id="Phobius"/>
    </source>
</evidence>
<dbReference type="HOGENOM" id="CLU_1870419_0_0_1"/>
<dbReference type="Gramene" id="OB07G30220.1">
    <property type="protein sequence ID" value="OB07G30220.1"/>
    <property type="gene ID" value="OB07G30220"/>
</dbReference>
<accession>J3MNP0</accession>
<dbReference type="EnsemblPlants" id="OB07G30220.1">
    <property type="protein sequence ID" value="OB07G30220.1"/>
    <property type="gene ID" value="OB07G30220"/>
</dbReference>
<sequence>RTVETTRQLSLFQWGLLVSLQAVLDSYSPFLAELLASGFLSKRAIKKGDMHASLFFTVQLVAPVLTYYSTYCFLQLMANQLNNRVQDKKTSVDSVDDNTISHCVCTSNTYLNICTVSEHFCCRNKHQQETSLCSLHL</sequence>
<proteinExistence type="predicted"/>
<keyword evidence="3" id="KW-1185">Reference proteome</keyword>
<feature type="transmembrane region" description="Helical" evidence="1">
    <location>
        <begin position="52"/>
        <end position="74"/>
    </location>
</feature>
<protein>
    <submittedName>
        <fullName evidence="2">Uncharacterized protein</fullName>
    </submittedName>
</protein>
<keyword evidence="1" id="KW-0812">Transmembrane</keyword>
<dbReference type="AlphaFoldDB" id="J3MNP0"/>
<reference evidence="2" key="2">
    <citation type="submission" date="2013-04" db="UniProtKB">
        <authorList>
            <consortium name="EnsemblPlants"/>
        </authorList>
    </citation>
    <scope>IDENTIFICATION</scope>
</reference>
<name>J3MNP0_ORYBR</name>
<reference evidence="2" key="1">
    <citation type="journal article" date="2013" name="Nat. Commun.">
        <title>Whole-genome sequencing of Oryza brachyantha reveals mechanisms underlying Oryza genome evolution.</title>
        <authorList>
            <person name="Chen J."/>
            <person name="Huang Q."/>
            <person name="Gao D."/>
            <person name="Wang J."/>
            <person name="Lang Y."/>
            <person name="Liu T."/>
            <person name="Li B."/>
            <person name="Bai Z."/>
            <person name="Luis Goicoechea J."/>
            <person name="Liang C."/>
            <person name="Chen C."/>
            <person name="Zhang W."/>
            <person name="Sun S."/>
            <person name="Liao Y."/>
            <person name="Zhang X."/>
            <person name="Yang L."/>
            <person name="Song C."/>
            <person name="Wang M."/>
            <person name="Shi J."/>
            <person name="Liu G."/>
            <person name="Liu J."/>
            <person name="Zhou H."/>
            <person name="Zhou W."/>
            <person name="Yu Q."/>
            <person name="An N."/>
            <person name="Chen Y."/>
            <person name="Cai Q."/>
            <person name="Wang B."/>
            <person name="Liu B."/>
            <person name="Min J."/>
            <person name="Huang Y."/>
            <person name="Wu H."/>
            <person name="Li Z."/>
            <person name="Zhang Y."/>
            <person name="Yin Y."/>
            <person name="Song W."/>
            <person name="Jiang J."/>
            <person name="Jackson S.A."/>
            <person name="Wing R.A."/>
            <person name="Wang J."/>
            <person name="Chen M."/>
        </authorList>
    </citation>
    <scope>NUCLEOTIDE SEQUENCE [LARGE SCALE GENOMIC DNA]</scope>
    <source>
        <strain evidence="2">cv. IRGC 101232</strain>
    </source>
</reference>
<organism evidence="2">
    <name type="scientific">Oryza brachyantha</name>
    <name type="common">malo sina</name>
    <dbReference type="NCBI Taxonomy" id="4533"/>
    <lineage>
        <taxon>Eukaryota</taxon>
        <taxon>Viridiplantae</taxon>
        <taxon>Streptophyta</taxon>
        <taxon>Embryophyta</taxon>
        <taxon>Tracheophyta</taxon>
        <taxon>Spermatophyta</taxon>
        <taxon>Magnoliopsida</taxon>
        <taxon>Liliopsida</taxon>
        <taxon>Poales</taxon>
        <taxon>Poaceae</taxon>
        <taxon>BOP clade</taxon>
        <taxon>Oryzoideae</taxon>
        <taxon>Oryzeae</taxon>
        <taxon>Oryzinae</taxon>
        <taxon>Oryza</taxon>
    </lineage>
</organism>